<sequence length="250" mass="27073">MRVPPRRTLTVLPAVLLTAACGLLPEVGPAAPQPSPSPSAPPGPDLPTLHELVRTHLADTWAEEVEYGGRCEALGFSEQMDLASRGGVCLALFADWQDSTVFVVGPPASEPFEALRLATPDGTHWELVENFVIEDPYAPGPEWLDGAITTKDDPAAWEVTAPTPTEAAETWLADRYLPLDCESTGGTHPEQDAWCPREEDPGHAEDPQPGAETSVVVTHNGEPRYRLHLRHTGDGWSLTDEAEIDDRYGS</sequence>
<dbReference type="RefSeq" id="WP_068753409.1">
    <property type="nucleotide sequence ID" value="NZ_KQ950180.1"/>
</dbReference>
<evidence type="ECO:0000256" key="2">
    <source>
        <dbReference type="SAM" id="SignalP"/>
    </source>
</evidence>
<accession>A0A147KF57</accession>
<feature type="compositionally biased region" description="Basic and acidic residues" evidence="1">
    <location>
        <begin position="189"/>
        <end position="206"/>
    </location>
</feature>
<dbReference type="PATRIC" id="fig|665004.4.peg.714"/>
<dbReference type="Proteomes" id="UP000074382">
    <property type="component" value="Unassembled WGS sequence"/>
</dbReference>
<feature type="region of interest" description="Disordered" evidence="1">
    <location>
        <begin position="28"/>
        <end position="47"/>
    </location>
</feature>
<comment type="caution">
    <text evidence="3">The sequence shown here is derived from an EMBL/GenBank/DDBJ whole genome shotgun (WGS) entry which is preliminary data.</text>
</comment>
<dbReference type="PROSITE" id="PS51257">
    <property type="entry name" value="PROKAR_LIPOPROTEIN"/>
    <property type="match status" value="1"/>
</dbReference>
<organism evidence="3 4">
    <name type="scientific">Thermobifida cellulosilytica TB100</name>
    <dbReference type="NCBI Taxonomy" id="665004"/>
    <lineage>
        <taxon>Bacteria</taxon>
        <taxon>Bacillati</taxon>
        <taxon>Actinomycetota</taxon>
        <taxon>Actinomycetes</taxon>
        <taxon>Streptosporangiales</taxon>
        <taxon>Nocardiopsidaceae</taxon>
        <taxon>Thermobifida</taxon>
    </lineage>
</organism>
<feature type="signal peptide" evidence="2">
    <location>
        <begin position="1"/>
        <end position="30"/>
    </location>
</feature>
<dbReference type="OrthoDB" id="9960129at2"/>
<feature type="region of interest" description="Disordered" evidence="1">
    <location>
        <begin position="183"/>
        <end position="214"/>
    </location>
</feature>
<gene>
    <name evidence="3" type="ORF">AC529_15060</name>
</gene>
<keyword evidence="2" id="KW-0732">Signal</keyword>
<evidence type="ECO:0000313" key="3">
    <source>
        <dbReference type="EMBL" id="KUP95898.1"/>
    </source>
</evidence>
<evidence type="ECO:0008006" key="5">
    <source>
        <dbReference type="Google" id="ProtNLM"/>
    </source>
</evidence>
<protein>
    <recommendedName>
        <fullName evidence="5">Lipoprotein</fullName>
    </recommendedName>
</protein>
<evidence type="ECO:0000256" key="1">
    <source>
        <dbReference type="SAM" id="MobiDB-lite"/>
    </source>
</evidence>
<dbReference type="EMBL" id="LGEM01000104">
    <property type="protein sequence ID" value="KUP95898.1"/>
    <property type="molecule type" value="Genomic_DNA"/>
</dbReference>
<evidence type="ECO:0000313" key="4">
    <source>
        <dbReference type="Proteomes" id="UP000074382"/>
    </source>
</evidence>
<reference evidence="4" key="1">
    <citation type="journal article" date="2017" name="Acta Aliment.">
        <title>Plant polysaccharide degrading enzyme system of Thermpbifida cellulosilytica TB100 revealed by de novo genome project data.</title>
        <authorList>
            <person name="Toth A."/>
            <person name="Baka E."/>
            <person name="Luzics S."/>
            <person name="Bata-Vidacs I."/>
            <person name="Nagy I."/>
            <person name="Balint B."/>
            <person name="Herceg R."/>
            <person name="Olasz F."/>
            <person name="Wilk T."/>
            <person name="Nagy T."/>
            <person name="Kriszt B."/>
            <person name="Nagy I."/>
            <person name="Kukolya J."/>
        </authorList>
    </citation>
    <scope>NUCLEOTIDE SEQUENCE [LARGE SCALE GENOMIC DNA]</scope>
    <source>
        <strain evidence="4">TB100</strain>
    </source>
</reference>
<keyword evidence="4" id="KW-1185">Reference proteome</keyword>
<dbReference type="AlphaFoldDB" id="A0A147KF57"/>
<feature type="chain" id="PRO_5007549810" description="Lipoprotein" evidence="2">
    <location>
        <begin position="31"/>
        <end position="250"/>
    </location>
</feature>
<feature type="compositionally biased region" description="Pro residues" evidence="1">
    <location>
        <begin position="31"/>
        <end position="45"/>
    </location>
</feature>
<name>A0A147KF57_THECS</name>
<proteinExistence type="predicted"/>